<sequence>MYPRTLIAIALSVFSATLVASSPTPIDDLTAHNLAVKNNMGCSAPDGCTRNASAVYAASSSGATSSLSGLTAPVAVAALAGSVLAALV</sequence>
<feature type="signal peptide" evidence="1">
    <location>
        <begin position="1"/>
        <end position="21"/>
    </location>
</feature>
<evidence type="ECO:0000313" key="3">
    <source>
        <dbReference type="Proteomes" id="UP001212997"/>
    </source>
</evidence>
<keyword evidence="1" id="KW-0732">Signal</keyword>
<accession>A0AAD5V3E7</accession>
<dbReference type="EMBL" id="JANAWD010000166">
    <property type="protein sequence ID" value="KAJ3485069.1"/>
    <property type="molecule type" value="Genomic_DNA"/>
</dbReference>
<protein>
    <submittedName>
        <fullName evidence="2">Uncharacterized protein</fullName>
    </submittedName>
</protein>
<feature type="chain" id="PRO_5041992938" evidence="1">
    <location>
        <begin position="22"/>
        <end position="88"/>
    </location>
</feature>
<keyword evidence="3" id="KW-1185">Reference proteome</keyword>
<organism evidence="2 3">
    <name type="scientific">Meripilus lineatus</name>
    <dbReference type="NCBI Taxonomy" id="2056292"/>
    <lineage>
        <taxon>Eukaryota</taxon>
        <taxon>Fungi</taxon>
        <taxon>Dikarya</taxon>
        <taxon>Basidiomycota</taxon>
        <taxon>Agaricomycotina</taxon>
        <taxon>Agaricomycetes</taxon>
        <taxon>Polyporales</taxon>
        <taxon>Meripilaceae</taxon>
        <taxon>Meripilus</taxon>
    </lineage>
</organism>
<comment type="caution">
    <text evidence="2">The sequence shown here is derived from an EMBL/GenBank/DDBJ whole genome shotgun (WGS) entry which is preliminary data.</text>
</comment>
<dbReference type="AlphaFoldDB" id="A0AAD5V3E7"/>
<gene>
    <name evidence="2" type="ORF">NLI96_g5216</name>
</gene>
<evidence type="ECO:0000256" key="1">
    <source>
        <dbReference type="SAM" id="SignalP"/>
    </source>
</evidence>
<name>A0AAD5V3E7_9APHY</name>
<reference evidence="2" key="1">
    <citation type="submission" date="2022-07" db="EMBL/GenBank/DDBJ databases">
        <title>Genome Sequence of Physisporinus lineatus.</title>
        <authorList>
            <person name="Buettner E."/>
        </authorList>
    </citation>
    <scope>NUCLEOTIDE SEQUENCE</scope>
    <source>
        <strain evidence="2">VT162</strain>
    </source>
</reference>
<evidence type="ECO:0000313" key="2">
    <source>
        <dbReference type="EMBL" id="KAJ3485069.1"/>
    </source>
</evidence>
<dbReference type="Proteomes" id="UP001212997">
    <property type="component" value="Unassembled WGS sequence"/>
</dbReference>
<proteinExistence type="predicted"/>